<gene>
    <name evidence="1" type="ORF">HDC15301</name>
</gene>
<evidence type="ECO:0000313" key="1">
    <source>
        <dbReference type="EMBL" id="DAA04303.1"/>
    </source>
</evidence>
<accession>Q6IJB8</accession>
<protein>
    <submittedName>
        <fullName evidence="1">HDC15301</fullName>
    </submittedName>
</protein>
<sequence length="71" mass="8146">MEKNTCMCRIEFDKDAGDYVLRTSFVGPAHCSLLTHHLLKSARMDDAVGWSLGDLGARVHHRHHHRHDTVR</sequence>
<proteinExistence type="predicted"/>
<organism evidence="1">
    <name type="scientific">Drosophila melanogaster</name>
    <name type="common">Fruit fly</name>
    <dbReference type="NCBI Taxonomy" id="7227"/>
    <lineage>
        <taxon>Eukaryota</taxon>
        <taxon>Metazoa</taxon>
        <taxon>Ecdysozoa</taxon>
        <taxon>Arthropoda</taxon>
        <taxon>Hexapoda</taxon>
        <taxon>Insecta</taxon>
        <taxon>Pterygota</taxon>
        <taxon>Neoptera</taxon>
        <taxon>Endopterygota</taxon>
        <taxon>Diptera</taxon>
        <taxon>Brachycera</taxon>
        <taxon>Muscomorpha</taxon>
        <taxon>Ephydroidea</taxon>
        <taxon>Drosophilidae</taxon>
        <taxon>Drosophila</taxon>
        <taxon>Sophophora</taxon>
    </lineage>
</organism>
<dbReference type="EMBL" id="BK002798">
    <property type="protein sequence ID" value="DAA04303.1"/>
    <property type="molecule type" value="Genomic_DNA"/>
</dbReference>
<name>Q6IJB8_DROME</name>
<dbReference type="AlphaFoldDB" id="Q6IJB8"/>
<reference evidence="1" key="1">
    <citation type="journal article" date="2003" name="Genome Biol.">
        <title>An integrated gene annotation and transcriptional profiling approach towards the full gene content of the Drosophila genome.</title>
        <authorList>
            <person name="Hild M."/>
            <person name="Beckmann B."/>
            <person name="Haas S.A."/>
            <person name="Koch B."/>
            <person name="Solovyev V."/>
            <person name="Busold C."/>
            <person name="Fellenberg K."/>
            <person name="Boutros M."/>
            <person name="Vingron M."/>
            <person name="Sauer F."/>
            <person name="Hoheisel J.D."/>
            <person name="Paro R."/>
        </authorList>
    </citation>
    <scope>NUCLEOTIDE SEQUENCE</scope>
</reference>